<dbReference type="GO" id="GO:0016036">
    <property type="term" value="P:cellular response to phosphate starvation"/>
    <property type="evidence" value="ECO:0007669"/>
    <property type="project" value="TreeGrafter"/>
</dbReference>
<comment type="catalytic activity">
    <reaction evidence="1">
        <text>ATP + protein L-histidine = ADP + protein N-phospho-L-histidine.</text>
        <dbReference type="EC" id="2.7.13.3"/>
    </reaction>
</comment>
<dbReference type="EC" id="2.7.13.3" evidence="2"/>
<dbReference type="Pfam" id="PF00512">
    <property type="entry name" value="HisKA"/>
    <property type="match status" value="1"/>
</dbReference>
<evidence type="ECO:0000256" key="5">
    <source>
        <dbReference type="ARBA" id="ARBA00022777"/>
    </source>
</evidence>
<dbReference type="GO" id="GO:0004721">
    <property type="term" value="F:phosphoprotein phosphatase activity"/>
    <property type="evidence" value="ECO:0007669"/>
    <property type="project" value="TreeGrafter"/>
</dbReference>
<reference evidence="9 10" key="1">
    <citation type="submission" date="2014-02" db="EMBL/GenBank/DDBJ databases">
        <authorList>
            <person name="Sears C."/>
            <person name="Carroll K."/>
            <person name="Sack B.R."/>
            <person name="Qadri F."/>
            <person name="Myers L.L."/>
            <person name="Chung G.-T."/>
            <person name="Escheverria P."/>
            <person name="Fraser C.M."/>
            <person name="Sadzewicz L."/>
            <person name="Shefchek K.A."/>
            <person name="Tallon L."/>
            <person name="Das S.P."/>
            <person name="Daugherty S."/>
            <person name="Mongodin E.F."/>
        </authorList>
    </citation>
    <scope>NUCLEOTIDE SEQUENCE [LARGE SCALE GENOMIC DNA]</scope>
    <source>
        <strain evidence="10">3998T(B)3</strain>
    </source>
</reference>
<dbReference type="SUPFAM" id="SSF55874">
    <property type="entry name" value="ATPase domain of HSP90 chaperone/DNA topoisomerase II/histidine kinase"/>
    <property type="match status" value="1"/>
</dbReference>
<dbReference type="Proteomes" id="UP000020773">
    <property type="component" value="Unassembled WGS sequence"/>
</dbReference>
<dbReference type="PATRIC" id="fig|1339316.3.peg.2570"/>
<dbReference type="InterPro" id="IPR005467">
    <property type="entry name" value="His_kinase_dom"/>
</dbReference>
<keyword evidence="7" id="KW-1133">Transmembrane helix</keyword>
<dbReference type="AlphaFoldDB" id="A0A015U1Q0"/>
<dbReference type="FunFam" id="3.30.565.10:FF:000006">
    <property type="entry name" value="Sensor histidine kinase WalK"/>
    <property type="match status" value="1"/>
</dbReference>
<dbReference type="Gene3D" id="1.10.287.130">
    <property type="match status" value="1"/>
</dbReference>
<sequence length="525" mass="59357">MKLPIKHIAILVIASLMAIFAYQAYWLVSMYHTMKSDMEHSIIEAMRTSDYNEMMLRIERMRRDDQDHGEISVSAGYNDEGGTLVRSSTMVHKEKIPGSTGIQQDSILKTERKLDTLIVVRNDQKEIKVVPQDSTSQEVKAAMLQTKGGLDILLKDQNTMLELATYFQRGLHSGLDVIMDPDFQSYDSLLTLCLQERGISLPYRIEYLHFGNTPDSSLLFTDTLGMGGTVNYIPGPDAHTYDYTFDIHSHSLYRLRMDSVAGVIVHQMAGILITSFVILLILGFSFWFLIRTLLKQKTLEEMKSDFTNNITHELKTPIAVAYAANDALLNFGQADEKAKRDKYLSISQEQLQRLSGLVEQILTMSMEQRKTFRLRPEEITLATLLESLTEQHKLKAQNPIDIDYRVEPANLTVFADRTHFSNILSNLIDNAVKYSPGKAVIRIHCRETADNGKVEISVSDEGTGIAQEKQKHIFDKFYRVPTGNLHNVKGYGLGLYYVKTMIEKHGGTVCVKSEPGHGSTFTITL</sequence>
<keyword evidence="5 9" id="KW-0418">Kinase</keyword>
<keyword evidence="7" id="KW-0472">Membrane</keyword>
<evidence type="ECO:0000256" key="3">
    <source>
        <dbReference type="ARBA" id="ARBA00022553"/>
    </source>
</evidence>
<dbReference type="EMBL" id="JGDB01000142">
    <property type="protein sequence ID" value="EXY90619.1"/>
    <property type="molecule type" value="Genomic_DNA"/>
</dbReference>
<accession>A0A015U1Q0</accession>
<evidence type="ECO:0000256" key="7">
    <source>
        <dbReference type="SAM" id="Phobius"/>
    </source>
</evidence>
<keyword evidence="7" id="KW-0812">Transmembrane</keyword>
<dbReference type="Pfam" id="PF02518">
    <property type="entry name" value="HATPase_c"/>
    <property type="match status" value="1"/>
</dbReference>
<evidence type="ECO:0000256" key="6">
    <source>
        <dbReference type="ARBA" id="ARBA00023012"/>
    </source>
</evidence>
<keyword evidence="6" id="KW-0902">Two-component regulatory system</keyword>
<dbReference type="PROSITE" id="PS50109">
    <property type="entry name" value="HIS_KIN"/>
    <property type="match status" value="1"/>
</dbReference>
<dbReference type="SUPFAM" id="SSF47384">
    <property type="entry name" value="Homodimeric domain of signal transducing histidine kinase"/>
    <property type="match status" value="1"/>
</dbReference>
<name>A0A015U1Q0_BACFG</name>
<protein>
    <recommendedName>
        <fullName evidence="2">histidine kinase</fullName>
        <ecNumber evidence="2">2.7.13.3</ecNumber>
    </recommendedName>
</protein>
<dbReference type="PANTHER" id="PTHR45453:SF1">
    <property type="entry name" value="PHOSPHATE REGULON SENSOR PROTEIN PHOR"/>
    <property type="match status" value="1"/>
</dbReference>
<dbReference type="SMART" id="SM00388">
    <property type="entry name" value="HisKA"/>
    <property type="match status" value="1"/>
</dbReference>
<dbReference type="InterPro" id="IPR003661">
    <property type="entry name" value="HisK_dim/P_dom"/>
</dbReference>
<feature type="transmembrane region" description="Helical" evidence="7">
    <location>
        <begin position="268"/>
        <end position="290"/>
    </location>
</feature>
<dbReference type="InterPro" id="IPR050351">
    <property type="entry name" value="BphY/WalK/GraS-like"/>
</dbReference>
<proteinExistence type="predicted"/>
<keyword evidence="4" id="KW-0808">Transferase</keyword>
<dbReference type="GO" id="GO:0000155">
    <property type="term" value="F:phosphorelay sensor kinase activity"/>
    <property type="evidence" value="ECO:0007669"/>
    <property type="project" value="InterPro"/>
</dbReference>
<evidence type="ECO:0000256" key="2">
    <source>
        <dbReference type="ARBA" id="ARBA00012438"/>
    </source>
</evidence>
<feature type="transmembrane region" description="Helical" evidence="7">
    <location>
        <begin position="7"/>
        <end position="28"/>
    </location>
</feature>
<dbReference type="PANTHER" id="PTHR45453">
    <property type="entry name" value="PHOSPHATE REGULON SENSOR PROTEIN PHOR"/>
    <property type="match status" value="1"/>
</dbReference>
<comment type="caution">
    <text evidence="9">The sequence shown here is derived from an EMBL/GenBank/DDBJ whole genome shotgun (WGS) entry which is preliminary data.</text>
</comment>
<evidence type="ECO:0000256" key="4">
    <source>
        <dbReference type="ARBA" id="ARBA00022679"/>
    </source>
</evidence>
<evidence type="ECO:0000313" key="9">
    <source>
        <dbReference type="EMBL" id="EXY90619.1"/>
    </source>
</evidence>
<dbReference type="PRINTS" id="PR00344">
    <property type="entry name" value="BCTRLSENSOR"/>
</dbReference>
<organism evidence="9 10">
    <name type="scientific">Bacteroides fragilis str. 3998T(B)3</name>
    <dbReference type="NCBI Taxonomy" id="1339316"/>
    <lineage>
        <taxon>Bacteria</taxon>
        <taxon>Pseudomonadati</taxon>
        <taxon>Bacteroidota</taxon>
        <taxon>Bacteroidia</taxon>
        <taxon>Bacteroidales</taxon>
        <taxon>Bacteroidaceae</taxon>
        <taxon>Bacteroides</taxon>
    </lineage>
</organism>
<dbReference type="Gene3D" id="3.30.565.10">
    <property type="entry name" value="Histidine kinase-like ATPase, C-terminal domain"/>
    <property type="match status" value="1"/>
</dbReference>
<evidence type="ECO:0000256" key="1">
    <source>
        <dbReference type="ARBA" id="ARBA00000085"/>
    </source>
</evidence>
<evidence type="ECO:0000313" key="10">
    <source>
        <dbReference type="Proteomes" id="UP000020773"/>
    </source>
</evidence>
<feature type="domain" description="Histidine kinase" evidence="8">
    <location>
        <begin position="309"/>
        <end position="525"/>
    </location>
</feature>
<gene>
    <name evidence="9" type="ORF">M125_2682</name>
</gene>
<dbReference type="GO" id="GO:0005886">
    <property type="term" value="C:plasma membrane"/>
    <property type="evidence" value="ECO:0007669"/>
    <property type="project" value="TreeGrafter"/>
</dbReference>
<evidence type="ECO:0000259" key="8">
    <source>
        <dbReference type="PROSITE" id="PS50109"/>
    </source>
</evidence>
<dbReference type="InterPro" id="IPR036097">
    <property type="entry name" value="HisK_dim/P_sf"/>
</dbReference>
<dbReference type="InterPro" id="IPR036890">
    <property type="entry name" value="HATPase_C_sf"/>
</dbReference>
<dbReference type="CDD" id="cd00075">
    <property type="entry name" value="HATPase"/>
    <property type="match status" value="1"/>
</dbReference>
<dbReference type="InterPro" id="IPR003594">
    <property type="entry name" value="HATPase_dom"/>
</dbReference>
<dbReference type="SMART" id="SM00387">
    <property type="entry name" value="HATPase_c"/>
    <property type="match status" value="1"/>
</dbReference>
<keyword evidence="3" id="KW-0597">Phosphoprotein</keyword>
<dbReference type="CDD" id="cd00082">
    <property type="entry name" value="HisKA"/>
    <property type="match status" value="1"/>
</dbReference>
<dbReference type="InterPro" id="IPR004358">
    <property type="entry name" value="Sig_transdc_His_kin-like_C"/>
</dbReference>